<evidence type="ECO:0000313" key="2">
    <source>
        <dbReference type="EMBL" id="EUB62948.1"/>
    </source>
</evidence>
<dbReference type="RefSeq" id="XP_024354144.1">
    <property type="nucleotide sequence ID" value="XM_024491291.1"/>
</dbReference>
<comment type="caution">
    <text evidence="2">The sequence shown here is derived from an EMBL/GenBank/DDBJ whole genome shotgun (WGS) entry which is preliminary data.</text>
</comment>
<dbReference type="Proteomes" id="UP000019149">
    <property type="component" value="Unassembled WGS sequence"/>
</dbReference>
<gene>
    <name evidence="2" type="ORF">EGR_02042</name>
</gene>
<keyword evidence="3" id="KW-1185">Reference proteome</keyword>
<sequence length="112" mass="12027">MPIVSAVIATKQLGLQKHCQYGRTVLVKPEESYRKTQSASTSSNCFDASARFRGRFCVDQASRVGRLKLPWTGSSSETAYATSEQMSAPSSSPSPPPPPPPSSSSSFVDSNR</sequence>
<feature type="region of interest" description="Disordered" evidence="1">
    <location>
        <begin position="73"/>
        <end position="112"/>
    </location>
</feature>
<reference evidence="2 3" key="1">
    <citation type="journal article" date="2013" name="Nat. Genet.">
        <title>The genome of the hydatid tapeworm Echinococcus granulosus.</title>
        <authorList>
            <person name="Zheng H."/>
            <person name="Zhang W."/>
            <person name="Zhang L."/>
            <person name="Zhang Z."/>
            <person name="Li J."/>
            <person name="Lu G."/>
            <person name="Zhu Y."/>
            <person name="Wang Y."/>
            <person name="Huang Y."/>
            <person name="Liu J."/>
            <person name="Kang H."/>
            <person name="Chen J."/>
            <person name="Wang L."/>
            <person name="Chen A."/>
            <person name="Yu S."/>
            <person name="Gao Z."/>
            <person name="Jin L."/>
            <person name="Gu W."/>
            <person name="Wang Z."/>
            <person name="Zhao L."/>
            <person name="Shi B."/>
            <person name="Wen H."/>
            <person name="Lin R."/>
            <person name="Jones M.K."/>
            <person name="Brejova B."/>
            <person name="Vinar T."/>
            <person name="Zhao G."/>
            <person name="McManus D.P."/>
            <person name="Chen Z."/>
            <person name="Zhou Y."/>
            <person name="Wang S."/>
        </authorList>
    </citation>
    <scope>NUCLEOTIDE SEQUENCE [LARGE SCALE GENOMIC DNA]</scope>
</reference>
<evidence type="ECO:0000313" key="3">
    <source>
        <dbReference type="Proteomes" id="UP000019149"/>
    </source>
</evidence>
<organism evidence="2 3">
    <name type="scientific">Echinococcus granulosus</name>
    <name type="common">Hydatid tapeworm</name>
    <dbReference type="NCBI Taxonomy" id="6210"/>
    <lineage>
        <taxon>Eukaryota</taxon>
        <taxon>Metazoa</taxon>
        <taxon>Spiralia</taxon>
        <taxon>Lophotrochozoa</taxon>
        <taxon>Platyhelminthes</taxon>
        <taxon>Cestoda</taxon>
        <taxon>Eucestoda</taxon>
        <taxon>Cyclophyllidea</taxon>
        <taxon>Taeniidae</taxon>
        <taxon>Echinococcus</taxon>
        <taxon>Echinococcus granulosus group</taxon>
    </lineage>
</organism>
<name>W6UP04_ECHGR</name>
<evidence type="ECO:0000256" key="1">
    <source>
        <dbReference type="SAM" id="MobiDB-lite"/>
    </source>
</evidence>
<accession>W6UP04</accession>
<dbReference type="CTD" id="36337757"/>
<protein>
    <submittedName>
        <fullName evidence="2">Uncharacterized protein</fullName>
    </submittedName>
</protein>
<proteinExistence type="predicted"/>
<feature type="compositionally biased region" description="Polar residues" evidence="1">
    <location>
        <begin position="73"/>
        <end position="88"/>
    </location>
</feature>
<dbReference type="AlphaFoldDB" id="W6UP04"/>
<dbReference type="GeneID" id="36337757"/>
<dbReference type="KEGG" id="egl:EGR_02042"/>
<dbReference type="EMBL" id="APAU02000009">
    <property type="protein sequence ID" value="EUB62948.1"/>
    <property type="molecule type" value="Genomic_DNA"/>
</dbReference>
<feature type="compositionally biased region" description="Pro residues" evidence="1">
    <location>
        <begin position="92"/>
        <end position="102"/>
    </location>
</feature>